<evidence type="ECO:0000313" key="3">
    <source>
        <dbReference type="Proteomes" id="UP000325315"/>
    </source>
</evidence>
<evidence type="ECO:0000313" key="2">
    <source>
        <dbReference type="EMBL" id="KAA3476998.1"/>
    </source>
</evidence>
<dbReference type="EMBL" id="SMMG02000004">
    <property type="protein sequence ID" value="KAA3476998.1"/>
    <property type="molecule type" value="Genomic_DNA"/>
</dbReference>
<dbReference type="PANTHER" id="PTHR46148:SF44">
    <property type="entry name" value="GAG-POL POLYPROTEIN"/>
    <property type="match status" value="1"/>
</dbReference>
<keyword evidence="3" id="KW-1185">Reference proteome</keyword>
<protein>
    <submittedName>
        <fullName evidence="2">ABC transporter G family member 33-like</fullName>
    </submittedName>
</protein>
<name>A0A5B6W702_9ROSI</name>
<sequence length="63" mass="7257">MEEGTEVWVEGQVEPEQSDPSHVVSIEKIDVGMNLSHEEEPIQIMDCEEKVLRRKQILLVKVL</sequence>
<feature type="region of interest" description="Disordered" evidence="1">
    <location>
        <begin position="1"/>
        <end position="21"/>
    </location>
</feature>
<proteinExistence type="predicted"/>
<dbReference type="Proteomes" id="UP000325315">
    <property type="component" value="Unassembled WGS sequence"/>
</dbReference>
<evidence type="ECO:0000256" key="1">
    <source>
        <dbReference type="SAM" id="MobiDB-lite"/>
    </source>
</evidence>
<organism evidence="2 3">
    <name type="scientific">Gossypium australe</name>
    <dbReference type="NCBI Taxonomy" id="47621"/>
    <lineage>
        <taxon>Eukaryota</taxon>
        <taxon>Viridiplantae</taxon>
        <taxon>Streptophyta</taxon>
        <taxon>Embryophyta</taxon>
        <taxon>Tracheophyta</taxon>
        <taxon>Spermatophyta</taxon>
        <taxon>Magnoliopsida</taxon>
        <taxon>eudicotyledons</taxon>
        <taxon>Gunneridae</taxon>
        <taxon>Pentapetalae</taxon>
        <taxon>rosids</taxon>
        <taxon>malvids</taxon>
        <taxon>Malvales</taxon>
        <taxon>Malvaceae</taxon>
        <taxon>Malvoideae</taxon>
        <taxon>Gossypium</taxon>
    </lineage>
</organism>
<gene>
    <name evidence="2" type="ORF">EPI10_010920</name>
</gene>
<reference evidence="3" key="1">
    <citation type="journal article" date="2019" name="Plant Biotechnol. J.">
        <title>Genome sequencing of the Australian wild diploid species Gossypium australe highlights disease resistance and delayed gland morphogenesis.</title>
        <authorList>
            <person name="Cai Y."/>
            <person name="Cai X."/>
            <person name="Wang Q."/>
            <person name="Wang P."/>
            <person name="Zhang Y."/>
            <person name="Cai C."/>
            <person name="Xu Y."/>
            <person name="Wang K."/>
            <person name="Zhou Z."/>
            <person name="Wang C."/>
            <person name="Geng S."/>
            <person name="Li B."/>
            <person name="Dong Q."/>
            <person name="Hou Y."/>
            <person name="Wang H."/>
            <person name="Ai P."/>
            <person name="Liu Z."/>
            <person name="Yi F."/>
            <person name="Sun M."/>
            <person name="An G."/>
            <person name="Cheng J."/>
            <person name="Zhang Y."/>
            <person name="Shi Q."/>
            <person name="Xie Y."/>
            <person name="Shi X."/>
            <person name="Chang Y."/>
            <person name="Huang F."/>
            <person name="Chen Y."/>
            <person name="Hong S."/>
            <person name="Mi L."/>
            <person name="Sun Q."/>
            <person name="Zhang L."/>
            <person name="Zhou B."/>
            <person name="Peng R."/>
            <person name="Zhang X."/>
            <person name="Liu F."/>
        </authorList>
    </citation>
    <scope>NUCLEOTIDE SEQUENCE [LARGE SCALE GENOMIC DNA]</scope>
    <source>
        <strain evidence="3">cv. PA1801</strain>
    </source>
</reference>
<dbReference type="PANTHER" id="PTHR46148">
    <property type="entry name" value="CHROMO DOMAIN-CONTAINING PROTEIN"/>
    <property type="match status" value="1"/>
</dbReference>
<accession>A0A5B6W702</accession>
<comment type="caution">
    <text evidence="2">The sequence shown here is derived from an EMBL/GenBank/DDBJ whole genome shotgun (WGS) entry which is preliminary data.</text>
</comment>
<dbReference type="AlphaFoldDB" id="A0A5B6W702"/>